<dbReference type="Proteomes" id="UP001145742">
    <property type="component" value="Unassembled WGS sequence"/>
</dbReference>
<comment type="caution">
    <text evidence="1">The sequence shown here is derived from an EMBL/GenBank/DDBJ whole genome shotgun (WGS) entry which is preliminary data.</text>
</comment>
<dbReference type="EMBL" id="WHWB01034172">
    <property type="protein sequence ID" value="KAJ7413103.1"/>
    <property type="molecule type" value="Genomic_DNA"/>
</dbReference>
<accession>A0ABQ9D6T5</accession>
<organism evidence="1 2">
    <name type="scientific">Willisornis vidua</name>
    <name type="common">Xingu scale-backed antbird</name>
    <dbReference type="NCBI Taxonomy" id="1566151"/>
    <lineage>
        <taxon>Eukaryota</taxon>
        <taxon>Metazoa</taxon>
        <taxon>Chordata</taxon>
        <taxon>Craniata</taxon>
        <taxon>Vertebrata</taxon>
        <taxon>Euteleostomi</taxon>
        <taxon>Archelosauria</taxon>
        <taxon>Archosauria</taxon>
        <taxon>Dinosauria</taxon>
        <taxon>Saurischia</taxon>
        <taxon>Theropoda</taxon>
        <taxon>Coelurosauria</taxon>
        <taxon>Aves</taxon>
        <taxon>Neognathae</taxon>
        <taxon>Neoaves</taxon>
        <taxon>Telluraves</taxon>
        <taxon>Australaves</taxon>
        <taxon>Passeriformes</taxon>
        <taxon>Thamnophilidae</taxon>
        <taxon>Willisornis</taxon>
    </lineage>
</organism>
<evidence type="ECO:0000313" key="1">
    <source>
        <dbReference type="EMBL" id="KAJ7413103.1"/>
    </source>
</evidence>
<protein>
    <submittedName>
        <fullName evidence="1">Uncharacterized protein</fullName>
    </submittedName>
</protein>
<gene>
    <name evidence="1" type="ORF">WISP_93375</name>
</gene>
<name>A0ABQ9D6T5_9PASS</name>
<keyword evidence="2" id="KW-1185">Reference proteome</keyword>
<reference evidence="1" key="1">
    <citation type="submission" date="2019-10" db="EMBL/GenBank/DDBJ databases">
        <authorList>
            <person name="Soares A.E.R."/>
            <person name="Aleixo A."/>
            <person name="Schneider P."/>
            <person name="Miyaki C.Y."/>
            <person name="Schneider M.P."/>
            <person name="Mello C."/>
            <person name="Vasconcelos A.T.R."/>
        </authorList>
    </citation>
    <scope>NUCLEOTIDE SEQUENCE</scope>
    <source>
        <tissue evidence="1">Muscle</tissue>
    </source>
</reference>
<sequence>MRRLLKAEALLKKAQKFLETQTQTDDSVKKERHSDASDELYQLLRQKFSSLDVVICTQSLTPHRPDPTSRNLRFIRIQLISEMKTLQRIVVGAQIPDVLNYSNPHPEVAGSLK</sequence>
<evidence type="ECO:0000313" key="2">
    <source>
        <dbReference type="Proteomes" id="UP001145742"/>
    </source>
</evidence>
<proteinExistence type="predicted"/>